<dbReference type="EMBL" id="JASCZI010030784">
    <property type="protein sequence ID" value="MED6124795.1"/>
    <property type="molecule type" value="Genomic_DNA"/>
</dbReference>
<protein>
    <submittedName>
        <fullName evidence="2">Uncharacterized protein</fullName>
    </submittedName>
</protein>
<comment type="caution">
    <text evidence="2">The sequence shown here is derived from an EMBL/GenBank/DDBJ whole genome shotgun (WGS) entry which is preliminary data.</text>
</comment>
<organism evidence="2 3">
    <name type="scientific">Stylosanthes scabra</name>
    <dbReference type="NCBI Taxonomy" id="79078"/>
    <lineage>
        <taxon>Eukaryota</taxon>
        <taxon>Viridiplantae</taxon>
        <taxon>Streptophyta</taxon>
        <taxon>Embryophyta</taxon>
        <taxon>Tracheophyta</taxon>
        <taxon>Spermatophyta</taxon>
        <taxon>Magnoliopsida</taxon>
        <taxon>eudicotyledons</taxon>
        <taxon>Gunneridae</taxon>
        <taxon>Pentapetalae</taxon>
        <taxon>rosids</taxon>
        <taxon>fabids</taxon>
        <taxon>Fabales</taxon>
        <taxon>Fabaceae</taxon>
        <taxon>Papilionoideae</taxon>
        <taxon>50 kb inversion clade</taxon>
        <taxon>dalbergioids sensu lato</taxon>
        <taxon>Dalbergieae</taxon>
        <taxon>Pterocarpus clade</taxon>
        <taxon>Stylosanthes</taxon>
    </lineage>
</organism>
<feature type="compositionally biased region" description="Polar residues" evidence="1">
    <location>
        <begin position="34"/>
        <end position="55"/>
    </location>
</feature>
<feature type="region of interest" description="Disordered" evidence="1">
    <location>
        <begin position="1"/>
        <end position="20"/>
    </location>
</feature>
<gene>
    <name evidence="2" type="ORF">PIB30_062274</name>
</gene>
<accession>A0ABU6RLE1</accession>
<sequence length="112" mass="12499">MPRRPKTRLGVPNTHPHFPHPIPLIPQFAAATPRRQTSRLGVGNTDCSNTLTRLSVPQPPPTPINYTLSAAIPTPPLPPITFNPWITPPSTNTLFNPRLRLHISHKPYTPKR</sequence>
<proteinExistence type="predicted"/>
<evidence type="ECO:0000313" key="3">
    <source>
        <dbReference type="Proteomes" id="UP001341840"/>
    </source>
</evidence>
<evidence type="ECO:0000256" key="1">
    <source>
        <dbReference type="SAM" id="MobiDB-lite"/>
    </source>
</evidence>
<feature type="region of interest" description="Disordered" evidence="1">
    <location>
        <begin position="34"/>
        <end position="67"/>
    </location>
</feature>
<reference evidence="2 3" key="1">
    <citation type="journal article" date="2023" name="Plants (Basel)">
        <title>Bridging the Gap: Combining Genomics and Transcriptomics Approaches to Understand Stylosanthes scabra, an Orphan Legume from the Brazilian Caatinga.</title>
        <authorList>
            <person name="Ferreira-Neto J.R.C."/>
            <person name="da Silva M.D."/>
            <person name="Binneck E."/>
            <person name="de Melo N.F."/>
            <person name="da Silva R.H."/>
            <person name="de Melo A.L.T.M."/>
            <person name="Pandolfi V."/>
            <person name="Bustamante F.O."/>
            <person name="Brasileiro-Vidal A.C."/>
            <person name="Benko-Iseppon A.M."/>
        </authorList>
    </citation>
    <scope>NUCLEOTIDE SEQUENCE [LARGE SCALE GENOMIC DNA]</scope>
    <source>
        <tissue evidence="2">Leaves</tissue>
    </source>
</reference>
<keyword evidence="3" id="KW-1185">Reference proteome</keyword>
<dbReference type="Proteomes" id="UP001341840">
    <property type="component" value="Unassembled WGS sequence"/>
</dbReference>
<evidence type="ECO:0000313" key="2">
    <source>
        <dbReference type="EMBL" id="MED6124795.1"/>
    </source>
</evidence>
<name>A0ABU6RLE1_9FABA</name>